<name>A0A915MEU7_MELJA</name>
<feature type="transmembrane region" description="Helical" evidence="5">
    <location>
        <begin position="147"/>
        <end position="170"/>
    </location>
</feature>
<dbReference type="PANTHER" id="PTHR23360">
    <property type="entry name" value="G-PROTEIN COUPLED RECEPTORS FAMILY 1 PROFILE DOMAIN-CONTAINING PROTEIN-RELATED"/>
    <property type="match status" value="1"/>
</dbReference>
<evidence type="ECO:0000256" key="2">
    <source>
        <dbReference type="ARBA" id="ARBA00022692"/>
    </source>
</evidence>
<dbReference type="InterPro" id="IPR047130">
    <property type="entry name" value="7TM_GPCR_Srsx_nematod"/>
</dbReference>
<reference evidence="7" key="1">
    <citation type="submission" date="2022-11" db="UniProtKB">
        <authorList>
            <consortium name="WormBaseParasite"/>
        </authorList>
    </citation>
    <scope>IDENTIFICATION</scope>
</reference>
<evidence type="ECO:0000313" key="7">
    <source>
        <dbReference type="WBParaSite" id="scaffold35283_cov245.g22337"/>
    </source>
</evidence>
<keyword evidence="6" id="KW-1185">Reference proteome</keyword>
<proteinExistence type="predicted"/>
<comment type="subcellular location">
    <subcellularLocation>
        <location evidence="1">Membrane</location>
    </subcellularLocation>
</comment>
<evidence type="ECO:0000313" key="6">
    <source>
        <dbReference type="Proteomes" id="UP000887561"/>
    </source>
</evidence>
<feature type="transmembrane region" description="Helical" evidence="5">
    <location>
        <begin position="67"/>
        <end position="90"/>
    </location>
</feature>
<dbReference type="SMART" id="SM01381">
    <property type="entry name" value="7TM_GPCR_Srsx"/>
    <property type="match status" value="1"/>
</dbReference>
<accession>A0A915MEU7</accession>
<evidence type="ECO:0000256" key="1">
    <source>
        <dbReference type="ARBA" id="ARBA00004370"/>
    </source>
</evidence>
<protein>
    <submittedName>
        <fullName evidence="7">G-protein coupled receptors family 1 profile domain-containing protein</fullName>
    </submittedName>
</protein>
<dbReference type="WBParaSite" id="scaffold35283_cov245.g22337">
    <property type="protein sequence ID" value="scaffold35283_cov245.g22337"/>
    <property type="gene ID" value="scaffold35283_cov245.g22337"/>
</dbReference>
<dbReference type="GO" id="GO:0016020">
    <property type="term" value="C:membrane"/>
    <property type="evidence" value="ECO:0007669"/>
    <property type="project" value="UniProtKB-SubCell"/>
</dbReference>
<dbReference type="GO" id="GO:0004930">
    <property type="term" value="F:G protein-coupled receptor activity"/>
    <property type="evidence" value="ECO:0007669"/>
    <property type="project" value="InterPro"/>
</dbReference>
<dbReference type="Gene3D" id="1.20.1070.10">
    <property type="entry name" value="Rhodopsin 7-helix transmembrane proteins"/>
    <property type="match status" value="1"/>
</dbReference>
<keyword evidence="3 5" id="KW-1133">Transmembrane helix</keyword>
<evidence type="ECO:0000256" key="3">
    <source>
        <dbReference type="ARBA" id="ARBA00022989"/>
    </source>
</evidence>
<dbReference type="InterPro" id="IPR019424">
    <property type="entry name" value="7TM_GPCR_Srsx"/>
</dbReference>
<feature type="transmembrane region" description="Helical" evidence="5">
    <location>
        <begin position="21"/>
        <end position="47"/>
    </location>
</feature>
<evidence type="ECO:0000256" key="5">
    <source>
        <dbReference type="SAM" id="Phobius"/>
    </source>
</evidence>
<dbReference type="SUPFAM" id="SSF81321">
    <property type="entry name" value="Family A G protein-coupled receptor-like"/>
    <property type="match status" value="1"/>
</dbReference>
<keyword evidence="2 5" id="KW-0812">Transmembrane</keyword>
<dbReference type="Pfam" id="PF10320">
    <property type="entry name" value="7TM_GPCR_Srsx"/>
    <property type="match status" value="1"/>
</dbReference>
<evidence type="ECO:0000256" key="4">
    <source>
        <dbReference type="ARBA" id="ARBA00023136"/>
    </source>
</evidence>
<dbReference type="AlphaFoldDB" id="A0A915MEU7"/>
<keyword evidence="4 5" id="KW-0472">Membrane</keyword>
<sequence length="222" mass="25346">MSANKMTLFDIYGDNGLPIDLVILNVIRIVFSTFGIIFNASLVFVTAKTNKVICAPHECFWGWASDLVYVMFSFFYVLTFINYVIIWIMLRWTAKNNQNQASSFAWAYRILKTLSVLMILNLIGFSMNSIVRLIVPRFELDVTQRTILIHALSCLTNLVMASNAPILFIFNQDYRRAFQKVFNLKKFSVTSITAVAITPNDAKKCTPKNNNNTNKTMLTPIN</sequence>
<organism evidence="6 7">
    <name type="scientific">Meloidogyne javanica</name>
    <name type="common">Root-knot nematode worm</name>
    <dbReference type="NCBI Taxonomy" id="6303"/>
    <lineage>
        <taxon>Eukaryota</taxon>
        <taxon>Metazoa</taxon>
        <taxon>Ecdysozoa</taxon>
        <taxon>Nematoda</taxon>
        <taxon>Chromadorea</taxon>
        <taxon>Rhabditida</taxon>
        <taxon>Tylenchina</taxon>
        <taxon>Tylenchomorpha</taxon>
        <taxon>Tylenchoidea</taxon>
        <taxon>Meloidogynidae</taxon>
        <taxon>Meloidogyninae</taxon>
        <taxon>Meloidogyne</taxon>
        <taxon>Meloidogyne incognita group</taxon>
    </lineage>
</organism>
<feature type="transmembrane region" description="Helical" evidence="5">
    <location>
        <begin position="110"/>
        <end position="135"/>
    </location>
</feature>
<dbReference type="InterPro" id="IPR000276">
    <property type="entry name" value="GPCR_Rhodpsn"/>
</dbReference>
<dbReference type="Proteomes" id="UP000887561">
    <property type="component" value="Unplaced"/>
</dbReference>